<feature type="region of interest" description="Disordered" evidence="1">
    <location>
        <begin position="1"/>
        <end position="46"/>
    </location>
</feature>
<feature type="compositionally biased region" description="Polar residues" evidence="1">
    <location>
        <begin position="31"/>
        <end position="41"/>
    </location>
</feature>
<feature type="compositionally biased region" description="Acidic residues" evidence="1">
    <location>
        <begin position="577"/>
        <end position="586"/>
    </location>
</feature>
<protein>
    <submittedName>
        <fullName evidence="2">Uncharacterized protein</fullName>
    </submittedName>
</protein>
<organism evidence="2 3">
    <name type="scientific">Hohenbuehelia grisea</name>
    <dbReference type="NCBI Taxonomy" id="104357"/>
    <lineage>
        <taxon>Eukaryota</taxon>
        <taxon>Fungi</taxon>
        <taxon>Dikarya</taxon>
        <taxon>Basidiomycota</taxon>
        <taxon>Agaricomycotina</taxon>
        <taxon>Agaricomycetes</taxon>
        <taxon>Agaricomycetidae</taxon>
        <taxon>Agaricales</taxon>
        <taxon>Pleurotineae</taxon>
        <taxon>Pleurotaceae</taxon>
        <taxon>Hohenbuehelia</taxon>
    </lineage>
</organism>
<gene>
    <name evidence="2" type="ORF">HGRIS_009453</name>
</gene>
<feature type="region of interest" description="Disordered" evidence="1">
    <location>
        <begin position="577"/>
        <end position="606"/>
    </location>
</feature>
<evidence type="ECO:0000313" key="2">
    <source>
        <dbReference type="EMBL" id="KAL0949388.1"/>
    </source>
</evidence>
<dbReference type="Proteomes" id="UP001556367">
    <property type="component" value="Unassembled WGS sequence"/>
</dbReference>
<reference evidence="3" key="1">
    <citation type="submission" date="2024-06" db="EMBL/GenBank/DDBJ databases">
        <title>Multi-omics analyses provide insights into the biosynthesis of the anticancer antibiotic pleurotin in Hohenbuehelia grisea.</title>
        <authorList>
            <person name="Weaver J.A."/>
            <person name="Alberti F."/>
        </authorList>
    </citation>
    <scope>NUCLEOTIDE SEQUENCE [LARGE SCALE GENOMIC DNA]</scope>
    <source>
        <strain evidence="3">T-177</strain>
    </source>
</reference>
<dbReference type="EMBL" id="JASNQZ010000012">
    <property type="protein sequence ID" value="KAL0949388.1"/>
    <property type="molecule type" value="Genomic_DNA"/>
</dbReference>
<name>A0ABR3J1J7_9AGAR</name>
<evidence type="ECO:0000256" key="1">
    <source>
        <dbReference type="SAM" id="MobiDB-lite"/>
    </source>
</evidence>
<feature type="compositionally biased region" description="Pro residues" evidence="1">
    <location>
        <begin position="143"/>
        <end position="160"/>
    </location>
</feature>
<feature type="compositionally biased region" description="Polar residues" evidence="1">
    <location>
        <begin position="1"/>
        <end position="18"/>
    </location>
</feature>
<keyword evidence="3" id="KW-1185">Reference proteome</keyword>
<feature type="compositionally biased region" description="Low complexity" evidence="1">
    <location>
        <begin position="259"/>
        <end position="269"/>
    </location>
</feature>
<comment type="caution">
    <text evidence="2">The sequence shown here is derived from an EMBL/GenBank/DDBJ whole genome shotgun (WGS) entry which is preliminary data.</text>
</comment>
<proteinExistence type="predicted"/>
<feature type="region of interest" description="Disordered" evidence="1">
    <location>
        <begin position="501"/>
        <end position="526"/>
    </location>
</feature>
<feature type="region of interest" description="Disordered" evidence="1">
    <location>
        <begin position="137"/>
        <end position="176"/>
    </location>
</feature>
<feature type="compositionally biased region" description="Low complexity" evidence="1">
    <location>
        <begin position="218"/>
        <end position="230"/>
    </location>
</feature>
<sequence>MSSTLSDALNPYASQTRQRNVDASYAHPQYHSPSQAVIQQHNPPPNVVHRSELELAVTEPPAAPVGPRKPSSESVQAVQELIRVVYATREAQETERQRRLAWEQEQEVRQFQRQAQMEQQMLEMRQELTALRSLVQGGSAAPPSIPPVTGPTSQVPPVPSQTPQLHSPVSPVGQAFTPTVQPTFIQGSSTQPIQIWQPNNSAPDAGAPQAHHALLEPPLMSLTPSPSPHLAAAQASEAPSSRRRKRRTPKPPVDEDEASSSASESSVSSDSRRPFKRVSHHDKRILTIHVWHCLHLFCRLLIFDHQHAMRLHFIRAMAIESDKHLPEGYAETRPLAPEEPVRFHWDKTTKQSVHNARMKSRVIEDLKESRHLYKHVPDKEFSKKVLDSVFEQCFTTLRQKYKTQRDTAAAENLKKREDAKAYRSRRIARRKAKLSTRADTRVTIKAFDHVVFDGAFHIDCMSSEESEFEGNDQSDVFRTRGYAWRSTRLNQFYITLDEKDRHIQASKPKRGHNKKDRVPGPLKEDFQLPPKGVSTWMVSKRWISEAQQVHEDLLDALKRRIIDPAEVDESRFEMLGDDSELEEPEPEPVPVPAPHLGLPPMSQPPHPQQMMHPYAAMPDMGGHAHVPHPYYTSGTSSLSYAFV</sequence>
<accession>A0ABR3J1J7</accession>
<feature type="region of interest" description="Disordered" evidence="1">
    <location>
        <begin position="218"/>
        <end position="278"/>
    </location>
</feature>
<feature type="compositionally biased region" description="Basic and acidic residues" evidence="1">
    <location>
        <begin position="516"/>
        <end position="526"/>
    </location>
</feature>
<evidence type="ECO:0000313" key="3">
    <source>
        <dbReference type="Proteomes" id="UP001556367"/>
    </source>
</evidence>